<dbReference type="HAMAP" id="MF_00238">
    <property type="entry name" value="Cytidyl_kinase_type1"/>
    <property type="match status" value="1"/>
</dbReference>
<dbReference type="GO" id="GO:0036431">
    <property type="term" value="F:dCMP kinase activity"/>
    <property type="evidence" value="ECO:0007669"/>
    <property type="project" value="InterPro"/>
</dbReference>
<dbReference type="PANTHER" id="PTHR21299:SF2">
    <property type="entry name" value="CYTIDYLATE KINASE"/>
    <property type="match status" value="1"/>
</dbReference>
<dbReference type="CDD" id="cd02020">
    <property type="entry name" value="CMPK"/>
    <property type="match status" value="1"/>
</dbReference>
<evidence type="ECO:0000259" key="10">
    <source>
        <dbReference type="Pfam" id="PF02224"/>
    </source>
</evidence>
<organism evidence="11">
    <name type="scientific">Ornithinibacillus sp. 4-3</name>
    <dbReference type="NCBI Taxonomy" id="3231488"/>
    <lineage>
        <taxon>Bacteria</taxon>
        <taxon>Bacillati</taxon>
        <taxon>Bacillota</taxon>
        <taxon>Bacilli</taxon>
        <taxon>Bacillales</taxon>
        <taxon>Bacillaceae</taxon>
        <taxon>Ornithinibacillus</taxon>
    </lineage>
</organism>
<dbReference type="GO" id="GO:0005829">
    <property type="term" value="C:cytosol"/>
    <property type="evidence" value="ECO:0007669"/>
    <property type="project" value="TreeGrafter"/>
</dbReference>
<evidence type="ECO:0000256" key="5">
    <source>
        <dbReference type="ARBA" id="ARBA00022777"/>
    </source>
</evidence>
<evidence type="ECO:0000256" key="2">
    <source>
        <dbReference type="ARBA" id="ARBA00022490"/>
    </source>
</evidence>
<dbReference type="GO" id="GO:0015949">
    <property type="term" value="P:nucleobase-containing small molecule interconversion"/>
    <property type="evidence" value="ECO:0007669"/>
    <property type="project" value="TreeGrafter"/>
</dbReference>
<protein>
    <recommendedName>
        <fullName evidence="9">Cytidylate kinase</fullName>
        <shortName evidence="9">CK</shortName>
        <ecNumber evidence="9">2.7.4.25</ecNumber>
    </recommendedName>
    <alternativeName>
        <fullName evidence="9">Cytidine monophosphate kinase</fullName>
        <shortName evidence="9">CMP kinase</shortName>
    </alternativeName>
</protein>
<comment type="catalytic activity">
    <reaction evidence="7 9">
        <text>dCMP + ATP = dCDP + ADP</text>
        <dbReference type="Rhea" id="RHEA:25094"/>
        <dbReference type="ChEBI" id="CHEBI:30616"/>
        <dbReference type="ChEBI" id="CHEBI:57566"/>
        <dbReference type="ChEBI" id="CHEBI:58593"/>
        <dbReference type="ChEBI" id="CHEBI:456216"/>
        <dbReference type="EC" id="2.7.4.25"/>
    </reaction>
</comment>
<dbReference type="InterPro" id="IPR011994">
    <property type="entry name" value="Cytidylate_kinase_dom"/>
</dbReference>
<dbReference type="EC" id="2.7.4.25" evidence="9"/>
<dbReference type="InterPro" id="IPR003136">
    <property type="entry name" value="Cytidylate_kin"/>
</dbReference>
<keyword evidence="3 9" id="KW-0808">Transferase</keyword>
<comment type="similarity">
    <text evidence="1 9">Belongs to the cytidylate kinase family. Type 1 subfamily.</text>
</comment>
<reference evidence="11" key="1">
    <citation type="submission" date="2024-07" db="EMBL/GenBank/DDBJ databases">
        <title>Halotolerant mesophilic bacterium Ornithinibacillus sp. 4-3, sp. nov., isolated from soil.</title>
        <authorList>
            <person name="Sidarenka A.V."/>
            <person name="Guliayeva D.E."/>
            <person name="Leanovich S.I."/>
            <person name="Hileuskaya K.S."/>
            <person name="Akhremchuk A.E."/>
            <person name="Sikolenko M.A."/>
            <person name="Valentovich L.N."/>
        </authorList>
    </citation>
    <scope>NUCLEOTIDE SEQUENCE</scope>
    <source>
        <strain evidence="11">4-3</strain>
    </source>
</reference>
<dbReference type="Pfam" id="PF02224">
    <property type="entry name" value="Cytidylate_kin"/>
    <property type="match status" value="1"/>
</dbReference>
<evidence type="ECO:0000256" key="7">
    <source>
        <dbReference type="ARBA" id="ARBA00047615"/>
    </source>
</evidence>
<evidence type="ECO:0000256" key="9">
    <source>
        <dbReference type="HAMAP-Rule" id="MF_00238"/>
    </source>
</evidence>
<dbReference type="RefSeq" id="WP_368655209.1">
    <property type="nucleotide sequence ID" value="NZ_CP162599.1"/>
</dbReference>
<dbReference type="EMBL" id="CP162599">
    <property type="protein sequence ID" value="XDK34539.1"/>
    <property type="molecule type" value="Genomic_DNA"/>
</dbReference>
<dbReference type="Gene3D" id="3.40.50.300">
    <property type="entry name" value="P-loop containing nucleotide triphosphate hydrolases"/>
    <property type="match status" value="1"/>
</dbReference>
<evidence type="ECO:0000256" key="3">
    <source>
        <dbReference type="ARBA" id="ARBA00022679"/>
    </source>
</evidence>
<keyword evidence="2 9" id="KW-0963">Cytoplasm</keyword>
<name>A0AB39HQP5_9BACI</name>
<keyword evidence="6 9" id="KW-0067">ATP-binding</keyword>
<proteinExistence type="inferred from homology"/>
<evidence type="ECO:0000256" key="8">
    <source>
        <dbReference type="ARBA" id="ARBA00048478"/>
    </source>
</evidence>
<dbReference type="AlphaFoldDB" id="A0AB39HQP5"/>
<evidence type="ECO:0000256" key="6">
    <source>
        <dbReference type="ARBA" id="ARBA00022840"/>
    </source>
</evidence>
<keyword evidence="4 9" id="KW-0547">Nucleotide-binding</keyword>
<dbReference type="GO" id="GO:0005524">
    <property type="term" value="F:ATP binding"/>
    <property type="evidence" value="ECO:0007669"/>
    <property type="project" value="UniProtKB-UniRule"/>
</dbReference>
<evidence type="ECO:0000313" key="11">
    <source>
        <dbReference type="EMBL" id="XDK34539.1"/>
    </source>
</evidence>
<dbReference type="NCBIfam" id="TIGR00017">
    <property type="entry name" value="cmk"/>
    <property type="match status" value="1"/>
</dbReference>
<feature type="binding site" evidence="9">
    <location>
        <begin position="11"/>
        <end position="19"/>
    </location>
    <ligand>
        <name>ATP</name>
        <dbReference type="ChEBI" id="CHEBI:30616"/>
    </ligand>
</feature>
<dbReference type="PANTHER" id="PTHR21299">
    <property type="entry name" value="CYTIDYLATE KINASE/PANTOATE-BETA-ALANINE LIGASE"/>
    <property type="match status" value="1"/>
</dbReference>
<feature type="domain" description="Cytidylate kinase" evidence="10">
    <location>
        <begin position="7"/>
        <end position="220"/>
    </location>
</feature>
<evidence type="ECO:0000256" key="4">
    <source>
        <dbReference type="ARBA" id="ARBA00022741"/>
    </source>
</evidence>
<sequence length="223" mass="24791">MNSKLTIAIDGPAAAGKSTVSKIVATKLGYIYIDTGAMYRAITLKAINENIHYDNEDKLTAVLLETSIELKQSNTGQKVFLDGKDVSLEIRSEKVTHAVSQIAKHSKIREIMVEKQKAFAKQGGVVMDGRDIGTHVLPNAELKFFLIASAEERAKRRHQENIERGFTSDLENIKNEIIERDLQDTKRKVAPLIKAEDAIEVDTTSMSIDDVASFILDKVNNYS</sequence>
<dbReference type="InterPro" id="IPR027417">
    <property type="entry name" value="P-loop_NTPase"/>
</dbReference>
<keyword evidence="5 9" id="KW-0418">Kinase</keyword>
<dbReference type="GO" id="GO:0006220">
    <property type="term" value="P:pyrimidine nucleotide metabolic process"/>
    <property type="evidence" value="ECO:0007669"/>
    <property type="project" value="UniProtKB-UniRule"/>
</dbReference>
<dbReference type="FunFam" id="3.40.50.300:FF:000484">
    <property type="entry name" value="Cytidylate kinase"/>
    <property type="match status" value="1"/>
</dbReference>
<comment type="catalytic activity">
    <reaction evidence="8 9">
        <text>CMP + ATP = CDP + ADP</text>
        <dbReference type="Rhea" id="RHEA:11600"/>
        <dbReference type="ChEBI" id="CHEBI:30616"/>
        <dbReference type="ChEBI" id="CHEBI:58069"/>
        <dbReference type="ChEBI" id="CHEBI:60377"/>
        <dbReference type="ChEBI" id="CHEBI:456216"/>
        <dbReference type="EC" id="2.7.4.25"/>
    </reaction>
</comment>
<accession>A0AB39HQP5</accession>
<gene>
    <name evidence="9 11" type="primary">cmk</name>
    <name evidence="11" type="ORF">AB4Y30_09345</name>
</gene>
<dbReference type="SUPFAM" id="SSF52540">
    <property type="entry name" value="P-loop containing nucleoside triphosphate hydrolases"/>
    <property type="match status" value="1"/>
</dbReference>
<evidence type="ECO:0000256" key="1">
    <source>
        <dbReference type="ARBA" id="ARBA00009427"/>
    </source>
</evidence>
<comment type="subcellular location">
    <subcellularLocation>
        <location evidence="9">Cytoplasm</location>
    </subcellularLocation>
</comment>